<reference evidence="2" key="1">
    <citation type="journal article" date="2015" name="Genome Announc.">
        <title>Draft Genome Sequence of Tolypothrix boutellei Strain VB521301.</title>
        <authorList>
            <person name="Chandrababunaidu M.M."/>
            <person name="Singh D."/>
            <person name="Sen D."/>
            <person name="Bhan S."/>
            <person name="Das S."/>
            <person name="Gupta A."/>
            <person name="Adhikary S.P."/>
            <person name="Tripathy S."/>
        </authorList>
    </citation>
    <scope>NUCLEOTIDE SEQUENCE</scope>
    <source>
        <strain evidence="2">VB521301</strain>
    </source>
</reference>
<keyword evidence="3" id="KW-1185">Reference proteome</keyword>
<proteinExistence type="predicted"/>
<dbReference type="EMBL" id="JHEG04000001">
    <property type="protein sequence ID" value="KAF3884580.1"/>
    <property type="molecule type" value="Genomic_DNA"/>
</dbReference>
<dbReference type="Gene3D" id="2.40.400.10">
    <property type="entry name" value="Acetoacetate decarboxylase-like"/>
    <property type="match status" value="1"/>
</dbReference>
<accession>A0A0C1R1I5</accession>
<organism evidence="2">
    <name type="scientific">Tolypothrix bouteillei VB521301</name>
    <dbReference type="NCBI Taxonomy" id="1479485"/>
    <lineage>
        <taxon>Bacteria</taxon>
        <taxon>Bacillati</taxon>
        <taxon>Cyanobacteriota</taxon>
        <taxon>Cyanophyceae</taxon>
        <taxon>Nostocales</taxon>
        <taxon>Tolypothrichaceae</taxon>
        <taxon>Tolypothrix</taxon>
    </lineage>
</organism>
<dbReference type="EMBL" id="JHEG02000054">
    <property type="protein sequence ID" value="KIE09748.1"/>
    <property type="molecule type" value="Genomic_DNA"/>
</dbReference>
<comment type="caution">
    <text evidence="2">The sequence shown here is derived from an EMBL/GenBank/DDBJ whole genome shotgun (WGS) entry which is preliminary data.</text>
</comment>
<dbReference type="GO" id="GO:0016829">
    <property type="term" value="F:lyase activity"/>
    <property type="evidence" value="ECO:0007669"/>
    <property type="project" value="InterPro"/>
</dbReference>
<dbReference type="InterPro" id="IPR023375">
    <property type="entry name" value="ADC_dom_sf"/>
</dbReference>
<dbReference type="PANTHER" id="PTHR35467">
    <property type="match status" value="1"/>
</dbReference>
<dbReference type="Proteomes" id="UP000029738">
    <property type="component" value="Unassembled WGS sequence"/>
</dbReference>
<dbReference type="AlphaFoldDB" id="A0A0C1R1I5"/>
<sequence length="219" mass="24355">MAYPQAPWILNGYALLTGHSIEIQRVRHLIPKELEIITVLPGKTLGGVYLSYYGQGSELEYSELIVVPAVVGYQGKVGGWVSHIYVDNPESVAGGREIWGLPKEIAEFTWEKGEQITVRQGERTLCTLNYQKPLFAWPQWFGASSFSAKNTNLLCFSAEMESRLGLVGSKLEVPAESPFAEIGLGQPFLTIRAEQMSLRVRAPEVVGQREVEYTYSEVG</sequence>
<dbReference type="OrthoDB" id="834556at2"/>
<dbReference type="InterPro" id="IPR039343">
    <property type="entry name" value="NDX1-like"/>
</dbReference>
<dbReference type="PANTHER" id="PTHR35467:SF2">
    <property type="entry name" value="PROTEIN NEOXANTHIN-DEFICIENT 1"/>
    <property type="match status" value="1"/>
</dbReference>
<evidence type="ECO:0000313" key="3">
    <source>
        <dbReference type="Proteomes" id="UP000029738"/>
    </source>
</evidence>
<evidence type="ECO:0000313" key="2">
    <source>
        <dbReference type="EMBL" id="KIE09748.1"/>
    </source>
</evidence>
<protein>
    <submittedName>
        <fullName evidence="1 2">Acetoacetate decarboxylase</fullName>
    </submittedName>
</protein>
<dbReference type="STRING" id="1479485.DA73_0225905"/>
<dbReference type="SUPFAM" id="SSF160104">
    <property type="entry name" value="Acetoacetate decarboxylase-like"/>
    <property type="match status" value="1"/>
</dbReference>
<reference evidence="1" key="2">
    <citation type="submission" date="2019-11" db="EMBL/GenBank/DDBJ databases">
        <title>Improved Assembly of Tolypothrix boutellei genome.</title>
        <authorList>
            <person name="Sarangi A.N."/>
            <person name="Mukherjee M."/>
            <person name="Ghosh S."/>
            <person name="Singh D."/>
            <person name="Das A."/>
            <person name="Kant S."/>
            <person name="Prusty A."/>
            <person name="Tripathy S."/>
        </authorList>
    </citation>
    <scope>NUCLEOTIDE SEQUENCE</scope>
    <source>
        <strain evidence="1">VB521301</strain>
    </source>
</reference>
<evidence type="ECO:0000313" key="1">
    <source>
        <dbReference type="EMBL" id="KAF3884580.1"/>
    </source>
</evidence>
<dbReference type="InterPro" id="IPR010451">
    <property type="entry name" value="Acetoacetate_decarboxylase"/>
</dbReference>
<dbReference type="Pfam" id="PF06314">
    <property type="entry name" value="ADC"/>
    <property type="match status" value="1"/>
</dbReference>
<gene>
    <name evidence="2" type="ORF">DA73_0225905</name>
    <name evidence="1" type="ORF">DA73_0400003145</name>
</gene>
<name>A0A0C1R1I5_9CYAN</name>
<dbReference type="RefSeq" id="WP_038081143.1">
    <property type="nucleotide sequence ID" value="NZ_JHEG04000001.1"/>
</dbReference>